<comment type="caution">
    <text evidence="3">The sequence shown here is derived from an EMBL/GenBank/DDBJ whole genome shotgun (WGS) entry which is preliminary data.</text>
</comment>
<dbReference type="Proteomes" id="UP001284601">
    <property type="component" value="Unassembled WGS sequence"/>
</dbReference>
<proteinExistence type="inferred from homology"/>
<dbReference type="SUPFAM" id="SSF52540">
    <property type="entry name" value="P-loop containing nucleoside triphosphate hydrolases"/>
    <property type="match status" value="1"/>
</dbReference>
<gene>
    <name evidence="3" type="ORF">R7226_07960</name>
</gene>
<evidence type="ECO:0000313" key="3">
    <source>
        <dbReference type="EMBL" id="MDW5594266.1"/>
    </source>
</evidence>
<accession>A0ABU4HLT6</accession>
<feature type="domain" description="Sulphotransferase Stf0" evidence="2">
    <location>
        <begin position="8"/>
        <end position="260"/>
    </location>
</feature>
<evidence type="ECO:0000313" key="4">
    <source>
        <dbReference type="Proteomes" id="UP001284601"/>
    </source>
</evidence>
<keyword evidence="1" id="KW-0808">Transferase</keyword>
<reference evidence="3 4" key="2">
    <citation type="submission" date="2023-10" db="EMBL/GenBank/DDBJ databases">
        <authorList>
            <person name="Han X.F."/>
        </authorList>
    </citation>
    <scope>NUCLEOTIDE SEQUENCE [LARGE SCALE GENOMIC DNA]</scope>
    <source>
        <strain evidence="3 4">KCTC 39840</strain>
    </source>
</reference>
<dbReference type="InterPro" id="IPR015124">
    <property type="entry name" value="Stf0"/>
</dbReference>
<dbReference type="EMBL" id="JAWSTH010000014">
    <property type="protein sequence ID" value="MDW5594266.1"/>
    <property type="molecule type" value="Genomic_DNA"/>
</dbReference>
<comment type="pathway">
    <text evidence="1">Glycolipid metabolism.</text>
</comment>
<evidence type="ECO:0000259" key="2">
    <source>
        <dbReference type="Pfam" id="PF09037"/>
    </source>
</evidence>
<dbReference type="Pfam" id="PF09037">
    <property type="entry name" value="Sulphotransf"/>
    <property type="match status" value="1"/>
</dbReference>
<dbReference type="InterPro" id="IPR027417">
    <property type="entry name" value="P-loop_NTPase"/>
</dbReference>
<keyword evidence="1" id="KW-0119">Carbohydrate metabolism</keyword>
<organism evidence="3 4">
    <name type="scientific">Conexibacter stalactiti</name>
    <dbReference type="NCBI Taxonomy" id="1940611"/>
    <lineage>
        <taxon>Bacteria</taxon>
        <taxon>Bacillati</taxon>
        <taxon>Actinomycetota</taxon>
        <taxon>Thermoleophilia</taxon>
        <taxon>Solirubrobacterales</taxon>
        <taxon>Conexibacteraceae</taxon>
        <taxon>Conexibacter</taxon>
    </lineage>
</organism>
<dbReference type="RefSeq" id="WP_318596537.1">
    <property type="nucleotide sequence ID" value="NZ_JAWSTH010000014.1"/>
</dbReference>
<protein>
    <recommendedName>
        <fullName evidence="1">Trehalose 2-sulfotransferase</fullName>
    </recommendedName>
</protein>
<comment type="function">
    <text evidence="1">Catalyzes the sulfuryl group transfer from 3'-phosphoadenosine-5'-phosphosulfate (PAPS) to trehalose, leading to trehalose-2-sulfate (T2S).</text>
</comment>
<reference evidence="4" key="1">
    <citation type="submission" date="2023-07" db="EMBL/GenBank/DDBJ databases">
        <title>Conexibacter stalactiti sp. nov., isolated from stalactites in a lava cave and emended description of the genus Conexibacter.</title>
        <authorList>
            <person name="Lee S.D."/>
        </authorList>
    </citation>
    <scope>NUCLEOTIDE SEQUENCE [LARGE SCALE GENOMIC DNA]</scope>
    <source>
        <strain evidence="4">KCTC 39840</strain>
    </source>
</reference>
<dbReference type="PIRSF" id="PIRSF021497">
    <property type="entry name" value="Sulphotransferase_Stf0"/>
    <property type="match status" value="1"/>
</dbReference>
<dbReference type="InterPro" id="IPR024628">
    <property type="entry name" value="Sulfotransferase_Stf0_dom"/>
</dbReference>
<sequence>MRPTPELAYLVCATQRSGSTVLCETLRATGVAGQPLEHFEHLRHSGRPRQGHEYLAGVDDHALEGLLPPPAPVRDEGDESPSAWWSRIVREGSSANGVWGGKLMWDHVDDFTARAGQLDGVGAGAGLAEVLDRLFGELRLVYVRREDTVAQAISFWRAIQTQAWRHDPDAKHAPPAYHYGAIDHLVTLLEQHDAAWQRWFADGGREPLTLVYEQLRDDVSGAVGEIVRSLGLTVGELPAPALSRQRDGTSREWAQRFREERAARTAEVVADGALAAEAAGARGAEAEAGGAREGAVA</sequence>
<evidence type="ECO:0000256" key="1">
    <source>
        <dbReference type="PIRNR" id="PIRNR021497"/>
    </source>
</evidence>
<comment type="similarity">
    <text evidence="1">Belongs to the Stf0 sulfotransferase family.</text>
</comment>
<name>A0ABU4HLT6_9ACTN</name>
<keyword evidence="4" id="KW-1185">Reference proteome</keyword>
<dbReference type="Gene3D" id="3.40.50.300">
    <property type="entry name" value="P-loop containing nucleotide triphosphate hydrolases"/>
    <property type="match status" value="1"/>
</dbReference>
<comment type="catalytic activity">
    <reaction evidence="1">
        <text>alpha,alpha-trehalose + 3'-phosphoadenylyl sulfate = 2-O-sulfo-alpha,alpha-trehalose + adenosine 3',5'-bisphosphate + H(+)</text>
        <dbReference type="Rhea" id="RHEA:41608"/>
        <dbReference type="ChEBI" id="CHEBI:15378"/>
        <dbReference type="ChEBI" id="CHEBI:16551"/>
        <dbReference type="ChEBI" id="CHEBI:58339"/>
        <dbReference type="ChEBI" id="CHEBI:58343"/>
        <dbReference type="ChEBI" id="CHEBI:60091"/>
        <dbReference type="EC" id="2.8.2.37"/>
    </reaction>
</comment>